<evidence type="ECO:0000313" key="3">
    <source>
        <dbReference type="Proteomes" id="UP001472677"/>
    </source>
</evidence>
<proteinExistence type="predicted"/>
<name>A0ABR2B9X7_9ROSI</name>
<dbReference type="PANTHER" id="PTHR34562">
    <property type="entry name" value="WPP DOMAIN-INTERACTING PROTEIN 2"/>
    <property type="match status" value="1"/>
</dbReference>
<feature type="compositionally biased region" description="Polar residues" evidence="1">
    <location>
        <begin position="145"/>
        <end position="155"/>
    </location>
</feature>
<dbReference type="EMBL" id="JBBPBM010000147">
    <property type="protein sequence ID" value="KAK8503904.1"/>
    <property type="molecule type" value="Genomic_DNA"/>
</dbReference>
<dbReference type="Gene3D" id="3.30.559.10">
    <property type="entry name" value="Chloramphenicol acetyltransferase-like domain"/>
    <property type="match status" value="1"/>
</dbReference>
<dbReference type="InterPro" id="IPR023213">
    <property type="entry name" value="CAT-like_dom_sf"/>
</dbReference>
<gene>
    <name evidence="2" type="ORF">V6N12_019074</name>
</gene>
<dbReference type="Proteomes" id="UP001472677">
    <property type="component" value="Unassembled WGS sequence"/>
</dbReference>
<keyword evidence="3" id="KW-1185">Reference proteome</keyword>
<dbReference type="InterPro" id="IPR044696">
    <property type="entry name" value="WIP1/2/3"/>
</dbReference>
<accession>A0ABR2B9X7</accession>
<feature type="region of interest" description="Disordered" evidence="1">
    <location>
        <begin position="145"/>
        <end position="182"/>
    </location>
</feature>
<dbReference type="PANTHER" id="PTHR34562:SF8">
    <property type="entry name" value="WPP DOMAIN-INTERACTING PROTEIN 1"/>
    <property type="match status" value="1"/>
</dbReference>
<evidence type="ECO:0000313" key="2">
    <source>
        <dbReference type="EMBL" id="KAK8503904.1"/>
    </source>
</evidence>
<protein>
    <submittedName>
        <fullName evidence="2">Uncharacterized protein</fullName>
    </submittedName>
</protein>
<comment type="caution">
    <text evidence="2">The sequence shown here is derived from an EMBL/GenBank/DDBJ whole genome shotgun (WGS) entry which is preliminary data.</text>
</comment>
<reference evidence="2 3" key="1">
    <citation type="journal article" date="2024" name="G3 (Bethesda)">
        <title>Genome assembly of Hibiscus sabdariffa L. provides insights into metabolisms of medicinal natural products.</title>
        <authorList>
            <person name="Kim T."/>
        </authorList>
    </citation>
    <scope>NUCLEOTIDE SEQUENCE [LARGE SCALE GENOMIC DNA]</scope>
    <source>
        <strain evidence="2">TK-2024</strain>
        <tissue evidence="2">Old leaves</tissue>
    </source>
</reference>
<sequence>MPDSYFGNLIQAIFTLTTAGFLLANPLDFGASVIQKAIESHNAKAIDEVMNVTRSGKRRQRFSSSRTPASTAWRSRAHLGLKFTKWISGGENRKGAAFASATDAENSKDRSSKSFTVASIPKVRYDMPVVLGYIHEKYQMKNLSGNTLDNSSQKVQHGKGIAGSSKKGKRSYGQNREGKLSF</sequence>
<evidence type="ECO:0000256" key="1">
    <source>
        <dbReference type="SAM" id="MobiDB-lite"/>
    </source>
</evidence>
<organism evidence="2 3">
    <name type="scientific">Hibiscus sabdariffa</name>
    <name type="common">roselle</name>
    <dbReference type="NCBI Taxonomy" id="183260"/>
    <lineage>
        <taxon>Eukaryota</taxon>
        <taxon>Viridiplantae</taxon>
        <taxon>Streptophyta</taxon>
        <taxon>Embryophyta</taxon>
        <taxon>Tracheophyta</taxon>
        <taxon>Spermatophyta</taxon>
        <taxon>Magnoliopsida</taxon>
        <taxon>eudicotyledons</taxon>
        <taxon>Gunneridae</taxon>
        <taxon>Pentapetalae</taxon>
        <taxon>rosids</taxon>
        <taxon>malvids</taxon>
        <taxon>Malvales</taxon>
        <taxon>Malvaceae</taxon>
        <taxon>Malvoideae</taxon>
        <taxon>Hibiscus</taxon>
    </lineage>
</organism>